<dbReference type="PANTHER" id="PTHR42718">
    <property type="entry name" value="MAJOR FACILITATOR SUPERFAMILY MULTIDRUG TRANSPORTER MFSC"/>
    <property type="match status" value="1"/>
</dbReference>
<feature type="non-terminal residue" evidence="6">
    <location>
        <position position="187"/>
    </location>
</feature>
<keyword evidence="4 5" id="KW-0472">Membrane</keyword>
<dbReference type="Pfam" id="PF07690">
    <property type="entry name" value="MFS_1"/>
    <property type="match status" value="1"/>
</dbReference>
<proteinExistence type="predicted"/>
<comment type="subcellular location">
    <subcellularLocation>
        <location evidence="1">Membrane</location>
        <topology evidence="1">Multi-pass membrane protein</topology>
    </subcellularLocation>
</comment>
<evidence type="ECO:0000256" key="2">
    <source>
        <dbReference type="ARBA" id="ARBA00022692"/>
    </source>
</evidence>
<keyword evidence="2 5" id="KW-0812">Transmembrane</keyword>
<feature type="transmembrane region" description="Helical" evidence="5">
    <location>
        <begin position="160"/>
        <end position="184"/>
    </location>
</feature>
<evidence type="ECO:0000256" key="5">
    <source>
        <dbReference type="SAM" id="Phobius"/>
    </source>
</evidence>
<sequence length="187" mass="20093">MTLKLETGTEQPDAQRFYEREGYEEIPLFGGLITTGISWRGIFLVNLPIGIVAIVISLWLRDEPLPAGGAKVDWPGVGTLTAGLFCLVYALIRDGGWFYVAAGVLLVAFVVVESQVRSPMFDLSLLRIPTFVGGSIAAFAMNASLFAMFLYIVLYLQNDLHYSALGAGTRLLVTSAGAVVAATVSGR</sequence>
<feature type="transmembrane region" description="Helical" evidence="5">
    <location>
        <begin position="37"/>
        <end position="60"/>
    </location>
</feature>
<dbReference type="Proteomes" id="UP001597045">
    <property type="component" value="Unassembled WGS sequence"/>
</dbReference>
<protein>
    <submittedName>
        <fullName evidence="6">MFS transporter</fullName>
    </submittedName>
</protein>
<name>A0ABW3MPB0_9PSEU</name>
<dbReference type="InterPro" id="IPR036259">
    <property type="entry name" value="MFS_trans_sf"/>
</dbReference>
<reference evidence="7" key="1">
    <citation type="journal article" date="2019" name="Int. J. Syst. Evol. Microbiol.">
        <title>The Global Catalogue of Microorganisms (GCM) 10K type strain sequencing project: providing services to taxonomists for standard genome sequencing and annotation.</title>
        <authorList>
            <consortium name="The Broad Institute Genomics Platform"/>
            <consortium name="The Broad Institute Genome Sequencing Center for Infectious Disease"/>
            <person name="Wu L."/>
            <person name="Ma J."/>
        </authorList>
    </citation>
    <scope>NUCLEOTIDE SEQUENCE [LARGE SCALE GENOMIC DNA]</scope>
    <source>
        <strain evidence="7">JCM 31486</strain>
    </source>
</reference>
<dbReference type="SUPFAM" id="SSF103473">
    <property type="entry name" value="MFS general substrate transporter"/>
    <property type="match status" value="1"/>
</dbReference>
<evidence type="ECO:0000256" key="3">
    <source>
        <dbReference type="ARBA" id="ARBA00022989"/>
    </source>
</evidence>
<dbReference type="PANTHER" id="PTHR42718:SF49">
    <property type="entry name" value="EXPORT PROTEIN"/>
    <property type="match status" value="1"/>
</dbReference>
<evidence type="ECO:0000256" key="4">
    <source>
        <dbReference type="ARBA" id="ARBA00023136"/>
    </source>
</evidence>
<accession>A0ABW3MPB0</accession>
<evidence type="ECO:0000313" key="6">
    <source>
        <dbReference type="EMBL" id="MFD1051817.1"/>
    </source>
</evidence>
<comment type="caution">
    <text evidence="6">The sequence shown here is derived from an EMBL/GenBank/DDBJ whole genome shotgun (WGS) entry which is preliminary data.</text>
</comment>
<dbReference type="InterPro" id="IPR011701">
    <property type="entry name" value="MFS"/>
</dbReference>
<feature type="transmembrane region" description="Helical" evidence="5">
    <location>
        <begin position="72"/>
        <end position="92"/>
    </location>
</feature>
<keyword evidence="3 5" id="KW-1133">Transmembrane helix</keyword>
<feature type="transmembrane region" description="Helical" evidence="5">
    <location>
        <begin position="98"/>
        <end position="116"/>
    </location>
</feature>
<organism evidence="6 7">
    <name type="scientific">Kibdelosporangium lantanae</name>
    <dbReference type="NCBI Taxonomy" id="1497396"/>
    <lineage>
        <taxon>Bacteria</taxon>
        <taxon>Bacillati</taxon>
        <taxon>Actinomycetota</taxon>
        <taxon>Actinomycetes</taxon>
        <taxon>Pseudonocardiales</taxon>
        <taxon>Pseudonocardiaceae</taxon>
        <taxon>Kibdelosporangium</taxon>
    </lineage>
</organism>
<keyword evidence="7" id="KW-1185">Reference proteome</keyword>
<feature type="transmembrane region" description="Helical" evidence="5">
    <location>
        <begin position="128"/>
        <end position="154"/>
    </location>
</feature>
<dbReference type="Gene3D" id="1.20.1250.20">
    <property type="entry name" value="MFS general substrate transporter like domains"/>
    <property type="match status" value="1"/>
</dbReference>
<evidence type="ECO:0000256" key="1">
    <source>
        <dbReference type="ARBA" id="ARBA00004141"/>
    </source>
</evidence>
<gene>
    <name evidence="6" type="ORF">ACFQ1S_42800</name>
</gene>
<evidence type="ECO:0000313" key="7">
    <source>
        <dbReference type="Proteomes" id="UP001597045"/>
    </source>
</evidence>
<dbReference type="EMBL" id="JBHTIS010003892">
    <property type="protein sequence ID" value="MFD1051817.1"/>
    <property type="molecule type" value="Genomic_DNA"/>
</dbReference>